<proteinExistence type="predicted"/>
<dbReference type="RefSeq" id="WP_248664914.1">
    <property type="nucleotide sequence ID" value="NZ_JALPRX010000001.1"/>
</dbReference>
<dbReference type="Proteomes" id="UP001139516">
    <property type="component" value="Unassembled WGS sequence"/>
</dbReference>
<evidence type="ECO:0000256" key="1">
    <source>
        <dbReference type="SAM" id="Phobius"/>
    </source>
</evidence>
<dbReference type="EMBL" id="JALPRX010000001">
    <property type="protein sequence ID" value="MCK8782787.1"/>
    <property type="molecule type" value="Genomic_DNA"/>
</dbReference>
<comment type="caution">
    <text evidence="2">The sequence shown here is derived from an EMBL/GenBank/DDBJ whole genome shotgun (WGS) entry which is preliminary data.</text>
</comment>
<keyword evidence="1" id="KW-1133">Transmembrane helix</keyword>
<keyword evidence="3" id="KW-1185">Reference proteome</keyword>
<name>A0A9X2BS67_9PROT</name>
<evidence type="ECO:0000313" key="2">
    <source>
        <dbReference type="EMBL" id="MCK8782787.1"/>
    </source>
</evidence>
<keyword evidence="1" id="KW-0472">Membrane</keyword>
<reference evidence="2" key="1">
    <citation type="submission" date="2022-04" db="EMBL/GenBank/DDBJ databases">
        <title>Roseomonas acroporae sp. nov., isolated from coral Acropora digitifera.</title>
        <authorList>
            <person name="Sun H."/>
        </authorList>
    </citation>
    <scope>NUCLEOTIDE SEQUENCE</scope>
    <source>
        <strain evidence="2">NAR14</strain>
    </source>
</reference>
<evidence type="ECO:0000313" key="3">
    <source>
        <dbReference type="Proteomes" id="UP001139516"/>
    </source>
</evidence>
<organism evidence="2 3">
    <name type="scientific">Roseomonas acroporae</name>
    <dbReference type="NCBI Taxonomy" id="2937791"/>
    <lineage>
        <taxon>Bacteria</taxon>
        <taxon>Pseudomonadati</taxon>
        <taxon>Pseudomonadota</taxon>
        <taxon>Alphaproteobacteria</taxon>
        <taxon>Acetobacterales</taxon>
        <taxon>Roseomonadaceae</taxon>
        <taxon>Roseomonas</taxon>
    </lineage>
</organism>
<gene>
    <name evidence="2" type="ORF">M0638_00130</name>
</gene>
<feature type="transmembrane region" description="Helical" evidence="1">
    <location>
        <begin position="21"/>
        <end position="44"/>
    </location>
</feature>
<keyword evidence="1" id="KW-0812">Transmembrane</keyword>
<protein>
    <submittedName>
        <fullName evidence="2">Uncharacterized protein</fullName>
    </submittedName>
</protein>
<accession>A0A9X2BS67</accession>
<dbReference type="AlphaFoldDB" id="A0A9X2BS67"/>
<sequence length="45" mass="5001">MIVPRPLLPSLPLPFRRGAGMLLLMLTFWLAGMAAFFHVVASVFD</sequence>